<evidence type="ECO:0000256" key="1">
    <source>
        <dbReference type="SAM" id="Coils"/>
    </source>
</evidence>
<sequence>ELQDKYHQRLTSKGYDLERGIKGSDAKHQKVRDFKKTTRYYEQKVEVLNSKIDEAMKEFNEKQKTTKNIPFNKTHVLVEKETFDSMNKVIKETKKVVELEPKIRNLFNEVDSFTKSHQSLEKENQNMKREIKSLTTRNQNLTKENNTLKSYIKTILEAIKHFFRHLLQIGNEPTKEATTSEIKEYYDNKDFDSNDVYDISKGTTKEDELFGYADIPSYYKAKKDNEIDKDDLEMTL</sequence>
<dbReference type="Pfam" id="PF00435">
    <property type="entry name" value="Spectrin"/>
    <property type="match status" value="1"/>
</dbReference>
<dbReference type="AlphaFoldDB" id="A0A9D1J307"/>
<feature type="non-terminal residue" evidence="2">
    <location>
        <position position="1"/>
    </location>
</feature>
<evidence type="ECO:0000313" key="2">
    <source>
        <dbReference type="EMBL" id="HIR59211.1"/>
    </source>
</evidence>
<evidence type="ECO:0000313" key="3">
    <source>
        <dbReference type="Proteomes" id="UP000824232"/>
    </source>
</evidence>
<accession>A0A9D1J307</accession>
<reference evidence="2" key="1">
    <citation type="submission" date="2020-10" db="EMBL/GenBank/DDBJ databases">
        <authorList>
            <person name="Gilroy R."/>
        </authorList>
    </citation>
    <scope>NUCLEOTIDE SEQUENCE</scope>
    <source>
        <strain evidence="2">CHK184-20233</strain>
    </source>
</reference>
<comment type="caution">
    <text evidence="2">The sequence shown here is derived from an EMBL/GenBank/DDBJ whole genome shotgun (WGS) entry which is preliminary data.</text>
</comment>
<reference evidence="2" key="2">
    <citation type="journal article" date="2021" name="PeerJ">
        <title>Extensive microbial diversity within the chicken gut microbiome revealed by metagenomics and culture.</title>
        <authorList>
            <person name="Gilroy R."/>
            <person name="Ravi A."/>
            <person name="Getino M."/>
            <person name="Pursley I."/>
            <person name="Horton D.L."/>
            <person name="Alikhan N.F."/>
            <person name="Baker D."/>
            <person name="Gharbi K."/>
            <person name="Hall N."/>
            <person name="Watson M."/>
            <person name="Adriaenssens E.M."/>
            <person name="Foster-Nyarko E."/>
            <person name="Jarju S."/>
            <person name="Secka A."/>
            <person name="Antonio M."/>
            <person name="Oren A."/>
            <person name="Chaudhuri R.R."/>
            <person name="La Ragione R."/>
            <person name="Hildebrand F."/>
            <person name="Pallen M.J."/>
        </authorList>
    </citation>
    <scope>NUCLEOTIDE SEQUENCE</scope>
    <source>
        <strain evidence="2">CHK184-20233</strain>
    </source>
</reference>
<protein>
    <recommendedName>
        <fullName evidence="4">Mobilization protein</fullName>
    </recommendedName>
</protein>
<name>A0A9D1J307_9FIRM</name>
<keyword evidence="1" id="KW-0175">Coiled coil</keyword>
<proteinExistence type="predicted"/>
<gene>
    <name evidence="2" type="ORF">IAB38_04095</name>
</gene>
<organism evidence="2 3">
    <name type="scientific">Candidatus Onthousia excrementipullorum</name>
    <dbReference type="NCBI Taxonomy" id="2840884"/>
    <lineage>
        <taxon>Bacteria</taxon>
        <taxon>Bacillati</taxon>
        <taxon>Bacillota</taxon>
        <taxon>Bacilli</taxon>
        <taxon>Candidatus Onthousia</taxon>
    </lineage>
</organism>
<dbReference type="InterPro" id="IPR002017">
    <property type="entry name" value="Spectrin_repeat"/>
</dbReference>
<feature type="coiled-coil region" evidence="1">
    <location>
        <begin position="103"/>
        <end position="144"/>
    </location>
</feature>
<dbReference type="SUPFAM" id="SSF46966">
    <property type="entry name" value="Spectrin repeat"/>
    <property type="match status" value="1"/>
</dbReference>
<dbReference type="EMBL" id="DVHC01000042">
    <property type="protein sequence ID" value="HIR59211.1"/>
    <property type="molecule type" value="Genomic_DNA"/>
</dbReference>
<dbReference type="Proteomes" id="UP000824232">
    <property type="component" value="Unassembled WGS sequence"/>
</dbReference>
<evidence type="ECO:0008006" key="4">
    <source>
        <dbReference type="Google" id="ProtNLM"/>
    </source>
</evidence>
<dbReference type="Gene3D" id="1.20.5.340">
    <property type="match status" value="1"/>
</dbReference>